<dbReference type="InterPro" id="IPR032675">
    <property type="entry name" value="LRR_dom_sf"/>
</dbReference>
<dbReference type="Pfam" id="PF05659">
    <property type="entry name" value="RPW8"/>
    <property type="match status" value="1"/>
</dbReference>
<dbReference type="RefSeq" id="XP_048319544.2">
    <property type="nucleotide sequence ID" value="XM_048463587.2"/>
</dbReference>
<dbReference type="Gene3D" id="3.80.10.10">
    <property type="entry name" value="Ribonuclease Inhibitor"/>
    <property type="match status" value="1"/>
</dbReference>
<gene>
    <name evidence="6" type="primary">LOC107430932</name>
</gene>
<dbReference type="Gene3D" id="1.10.10.10">
    <property type="entry name" value="Winged helix-like DNA-binding domain superfamily/Winged helix DNA-binding domain"/>
    <property type="match status" value="1"/>
</dbReference>
<dbReference type="InterPro" id="IPR036388">
    <property type="entry name" value="WH-like_DNA-bd_sf"/>
</dbReference>
<keyword evidence="5" id="KW-1185">Reference proteome</keyword>
<keyword evidence="3" id="KW-0611">Plant defense</keyword>
<organism evidence="5 6">
    <name type="scientific">Ziziphus jujuba</name>
    <name type="common">Chinese jujube</name>
    <name type="synonym">Ziziphus sativa</name>
    <dbReference type="NCBI Taxonomy" id="326968"/>
    <lineage>
        <taxon>Eukaryota</taxon>
        <taxon>Viridiplantae</taxon>
        <taxon>Streptophyta</taxon>
        <taxon>Embryophyta</taxon>
        <taxon>Tracheophyta</taxon>
        <taxon>Spermatophyta</taxon>
        <taxon>Magnoliopsida</taxon>
        <taxon>eudicotyledons</taxon>
        <taxon>Gunneridae</taxon>
        <taxon>Pentapetalae</taxon>
        <taxon>rosids</taxon>
        <taxon>fabids</taxon>
        <taxon>Rosales</taxon>
        <taxon>Rhamnaceae</taxon>
        <taxon>Paliureae</taxon>
        <taxon>Ziziphus</taxon>
    </lineage>
</organism>
<evidence type="ECO:0000256" key="3">
    <source>
        <dbReference type="ARBA" id="ARBA00022821"/>
    </source>
</evidence>
<dbReference type="Proteomes" id="UP001652623">
    <property type="component" value="Chromosome 6"/>
</dbReference>
<dbReference type="GeneID" id="107430932"/>
<dbReference type="PRINTS" id="PR00364">
    <property type="entry name" value="DISEASERSIST"/>
</dbReference>
<dbReference type="InterPro" id="IPR008808">
    <property type="entry name" value="Powdery_mildew-R_dom"/>
</dbReference>
<comment type="similarity">
    <text evidence="1">Belongs to the disease resistance NB-LRR family.</text>
</comment>
<evidence type="ECO:0000313" key="5">
    <source>
        <dbReference type="Proteomes" id="UP001652623"/>
    </source>
</evidence>
<evidence type="ECO:0000256" key="2">
    <source>
        <dbReference type="ARBA" id="ARBA00022737"/>
    </source>
</evidence>
<dbReference type="Pfam" id="PF00931">
    <property type="entry name" value="NB-ARC"/>
    <property type="match status" value="1"/>
</dbReference>
<dbReference type="PANTHER" id="PTHR36766:SF3">
    <property type="entry name" value="RPW8 DOMAIN-CONTAINING PROTEIN"/>
    <property type="match status" value="1"/>
</dbReference>
<dbReference type="SUPFAM" id="SSF52047">
    <property type="entry name" value="RNI-like"/>
    <property type="match status" value="1"/>
</dbReference>
<name>A0ABM3I2Z6_ZIZJJ</name>
<evidence type="ECO:0000256" key="1">
    <source>
        <dbReference type="ARBA" id="ARBA00008894"/>
    </source>
</evidence>
<reference evidence="6" key="1">
    <citation type="submission" date="2025-08" db="UniProtKB">
        <authorList>
            <consortium name="RefSeq"/>
        </authorList>
    </citation>
    <scope>IDENTIFICATION</scope>
    <source>
        <tissue evidence="6">Seedling</tissue>
    </source>
</reference>
<dbReference type="InterPro" id="IPR027417">
    <property type="entry name" value="P-loop_NTPase"/>
</dbReference>
<feature type="domain" description="RPW8" evidence="4">
    <location>
        <begin position="1"/>
        <end position="142"/>
    </location>
</feature>
<dbReference type="Gene3D" id="3.40.50.300">
    <property type="entry name" value="P-loop containing nucleotide triphosphate hydrolases"/>
    <property type="match status" value="1"/>
</dbReference>
<protein>
    <submittedName>
        <fullName evidence="6">Probable disease resistance protein At5g66900</fullName>
    </submittedName>
</protein>
<dbReference type="InterPro" id="IPR002182">
    <property type="entry name" value="NB-ARC"/>
</dbReference>
<sequence length="825" mass="95706">MALVAAFRLLFDAVKEIIDHTSMFKFNLKKIEGKLEALEPLIKERKQFDSELDLQKWEASEFEEKMLEGEKVVRICSQIHPWNIRKKHSCTEKLQELDETLKRLMQILQIQIVRDMKETLVLTKDVHRKIMANKGKIGDFDQVFDPTVSTFWYHGPDYDHHQLPEFIVGLETPLKELKIRLIKNGSPLIVVTGPGGCGKTLLAHRFCRDKHVKEKFKKNIYFIPVTKTPPSLSLIVQELYKQRRYEIPVIINQADAVKLLEQWLNKLRPNPILLVLDDVWPGSESLVEKFLFPIPEYKILVTSRSQLPRFGPPKFAPPYHLNPLNDKDAMTLFRHWAPLEDGKSQIPDDTVKRIVNYYKVFPHALIIVAKSLGGKQSDIWLRRLTEYSRGSCCRGSDIDDELLEYGLKCSLDDLNVTIKECFMDLGSFPEGQRIPALALIDMWSELYELEDDSMAIANLIDLTVWNLANLVVTRKDVKEVDGYYSEHFVTQHDLLRDLAIHQSSLDPIGQRKRVIVEFSGDNLPKWWKEHKEKPTNARLLSISTDEKFSSKWCDMQLPEAEVLVLNFRTRDYALPKFVKTMDKLKVIILTNYSYFPAELSNFQFLGHLTNLKRLRMERISIPSLITKTSIPLKNLQKISLYMCNVGESFSNSNVQISYLFPNLREMNIDFCNDLLELPIGLSDIIHLRKLSITYCPKLSSIPKEIGKLVNLEVLRLRSCISLIELPDSIRNLPKLKFLDISDCISIENLPEHMGELSSLRKLNMNHCSRLQELPKSVLELEKLKDLICDEEVKEMWEPFLPFLTNIVLRFPKEDINLNWLPEFPA</sequence>
<dbReference type="PROSITE" id="PS51153">
    <property type="entry name" value="RPW8"/>
    <property type="match status" value="1"/>
</dbReference>
<keyword evidence="2" id="KW-0677">Repeat</keyword>
<dbReference type="Pfam" id="PF23598">
    <property type="entry name" value="LRR_14"/>
    <property type="match status" value="1"/>
</dbReference>
<dbReference type="InterPro" id="IPR055414">
    <property type="entry name" value="LRR_R13L4/SHOC2-like"/>
</dbReference>
<evidence type="ECO:0000313" key="6">
    <source>
        <dbReference type="RefSeq" id="XP_048319544.2"/>
    </source>
</evidence>
<proteinExistence type="inferred from homology"/>
<dbReference type="PANTHER" id="PTHR36766">
    <property type="entry name" value="PLANT BROAD-SPECTRUM MILDEW RESISTANCE PROTEIN RPW8"/>
    <property type="match status" value="1"/>
</dbReference>
<accession>A0ABM3I2Z6</accession>
<evidence type="ECO:0000259" key="4">
    <source>
        <dbReference type="PROSITE" id="PS51153"/>
    </source>
</evidence>
<dbReference type="SUPFAM" id="SSF52540">
    <property type="entry name" value="P-loop containing nucleoside triphosphate hydrolases"/>
    <property type="match status" value="1"/>
</dbReference>